<dbReference type="InterPro" id="IPR036397">
    <property type="entry name" value="RNaseH_sf"/>
</dbReference>
<comment type="caution">
    <text evidence="6">The sequence shown here is derived from an EMBL/GenBank/DDBJ whole genome shotgun (WGS) entry which is preliminary data.</text>
</comment>
<feature type="compositionally biased region" description="Basic and acidic residues" evidence="3">
    <location>
        <begin position="919"/>
        <end position="932"/>
    </location>
</feature>
<dbReference type="GO" id="GO:0016787">
    <property type="term" value="F:hydrolase activity"/>
    <property type="evidence" value="ECO:0007669"/>
    <property type="project" value="UniProtKB-KW"/>
</dbReference>
<dbReference type="Gene3D" id="3.30.420.10">
    <property type="entry name" value="Ribonuclease H-like superfamily/Ribonuclease H"/>
    <property type="match status" value="1"/>
</dbReference>
<dbReference type="GO" id="GO:0046872">
    <property type="term" value="F:metal ion binding"/>
    <property type="evidence" value="ECO:0007669"/>
    <property type="project" value="UniProtKB-KW"/>
</dbReference>
<evidence type="ECO:0008006" key="7">
    <source>
        <dbReference type="Google" id="ProtNLM"/>
    </source>
</evidence>
<keyword evidence="1" id="KW-0479">Metal-binding</keyword>
<dbReference type="Pfam" id="PF07727">
    <property type="entry name" value="RVT_2"/>
    <property type="match status" value="1"/>
</dbReference>
<dbReference type="InterPro" id="IPR039537">
    <property type="entry name" value="Retrotran_Ty1/copia-like"/>
</dbReference>
<dbReference type="InterPro" id="IPR013103">
    <property type="entry name" value="RVT_2"/>
</dbReference>
<name>A0A699GVG4_TANCI</name>
<feature type="domain" description="GAG-pre-integrase" evidence="5">
    <location>
        <begin position="356"/>
        <end position="403"/>
    </location>
</feature>
<dbReference type="SUPFAM" id="SSF53098">
    <property type="entry name" value="Ribonuclease H-like"/>
    <property type="match status" value="1"/>
</dbReference>
<reference evidence="6" key="1">
    <citation type="journal article" date="2019" name="Sci. Rep.">
        <title>Draft genome of Tanacetum cinerariifolium, the natural source of mosquito coil.</title>
        <authorList>
            <person name="Yamashiro T."/>
            <person name="Shiraishi A."/>
            <person name="Satake H."/>
            <person name="Nakayama K."/>
        </authorList>
    </citation>
    <scope>NUCLEOTIDE SEQUENCE</scope>
</reference>
<feature type="domain" description="Reverse transcriptase Ty1/copia-type" evidence="4">
    <location>
        <begin position="638"/>
        <end position="696"/>
    </location>
</feature>
<gene>
    <name evidence="6" type="ORF">Tci_124767</name>
</gene>
<dbReference type="Pfam" id="PF13976">
    <property type="entry name" value="gag_pre-integrs"/>
    <property type="match status" value="1"/>
</dbReference>
<dbReference type="GO" id="GO:0003676">
    <property type="term" value="F:nucleic acid binding"/>
    <property type="evidence" value="ECO:0007669"/>
    <property type="project" value="InterPro"/>
</dbReference>
<accession>A0A699GVG4</accession>
<proteinExistence type="predicted"/>
<dbReference type="PANTHER" id="PTHR42648">
    <property type="entry name" value="TRANSPOSASE, PUTATIVE-RELATED"/>
    <property type="match status" value="1"/>
</dbReference>
<evidence type="ECO:0000256" key="1">
    <source>
        <dbReference type="ARBA" id="ARBA00022723"/>
    </source>
</evidence>
<keyword evidence="2" id="KW-0378">Hydrolase</keyword>
<evidence type="ECO:0000313" key="6">
    <source>
        <dbReference type="EMBL" id="GEV52790.1"/>
    </source>
</evidence>
<organism evidence="6">
    <name type="scientific">Tanacetum cinerariifolium</name>
    <name type="common">Dalmatian daisy</name>
    <name type="synonym">Chrysanthemum cinerariifolium</name>
    <dbReference type="NCBI Taxonomy" id="118510"/>
    <lineage>
        <taxon>Eukaryota</taxon>
        <taxon>Viridiplantae</taxon>
        <taxon>Streptophyta</taxon>
        <taxon>Embryophyta</taxon>
        <taxon>Tracheophyta</taxon>
        <taxon>Spermatophyta</taxon>
        <taxon>Magnoliopsida</taxon>
        <taxon>eudicotyledons</taxon>
        <taxon>Gunneridae</taxon>
        <taxon>Pentapetalae</taxon>
        <taxon>asterids</taxon>
        <taxon>campanulids</taxon>
        <taxon>Asterales</taxon>
        <taxon>Asteraceae</taxon>
        <taxon>Asteroideae</taxon>
        <taxon>Anthemideae</taxon>
        <taxon>Anthemidinae</taxon>
        <taxon>Tanacetum</taxon>
    </lineage>
</organism>
<feature type="compositionally biased region" description="Acidic residues" evidence="3">
    <location>
        <begin position="895"/>
        <end position="904"/>
    </location>
</feature>
<protein>
    <recommendedName>
        <fullName evidence="7">Integrase catalytic domain-containing protein</fullName>
    </recommendedName>
</protein>
<dbReference type="EMBL" id="BKCJ010026153">
    <property type="protein sequence ID" value="GEV52790.1"/>
    <property type="molecule type" value="Genomic_DNA"/>
</dbReference>
<evidence type="ECO:0000256" key="2">
    <source>
        <dbReference type="ARBA" id="ARBA00022801"/>
    </source>
</evidence>
<dbReference type="PANTHER" id="PTHR42648:SF18">
    <property type="entry name" value="RETROTRANSPOSON, UNCLASSIFIED-LIKE PROTEIN"/>
    <property type="match status" value="1"/>
</dbReference>
<dbReference type="InterPro" id="IPR012337">
    <property type="entry name" value="RNaseH-like_sf"/>
</dbReference>
<evidence type="ECO:0000259" key="4">
    <source>
        <dbReference type="Pfam" id="PF07727"/>
    </source>
</evidence>
<sequence length="942" mass="107545">MSKQCKKPNCKRDDAWFKDKVLLVQAQANGQILHDEKLAFLADPGITEGQATQIVITHNAAYQADDLEAYDSDCDELNTAKGSPMANLSHYGSDVLTENTFAIMIVDSEETLMLAEESRSKMLLKQQDPIVIEKKVNTTPVDYNSINSSVPSPSCRPTKFMVTKELSKVNMSQEKDTVIRKLKERIKSLCENMNKDKVKKDIEEIETINIELDHRVSKLIAENEHLKQTYKQLYDSIKPTHVRSKEQCDALINQVNQKSVEIFDLNAILQEQCLIIAAIQDELRKLKGNALVDNVVTSHTIAPNMIKIDVEPIAPKLLNNKTVHSDYLRHTQEQATILKEVVKQGDDLLTGSRGNNLYTLSLGDMMTASPICLLSKASKTKSWLWHQRLSHLNFGTINHLAGYGFNGKKYILVIINDSSQFTWLKYLRSTDKAPDFIIKFLKMIQVQLKTPVHRIRTDNGTEFQNGVIERRNRTLIDAARKMLIYAKAPLFLWAEAIDLVFQPLFDELLTPPPSVDHPSPKVIASIAKVVAPEPAASIVISNYAKEENHDLNVAHMNNDPFFGIPIPENEFESSFSDGIPTIVYIDAPNSEHVTKWTKDHPLENIINEIERPNYKDALTQACWIEVMQEELNEFKRLKVWELVPRPDKVMVINLKWINKVKLDELGGILKNKARLVARGYRQEEGIDFEESFASMTFLNEILREEVYVSQPDGFADQDNLNHVDPVYTPMVEKSKMDEDPQGKAVDPTHYRRMVGTLMYLTASRPELTFAVCMCACQKFIDPPFEEEILAFIRKLGHFKNMKSLSDAKVKTLPQPWRIFRTIINKFLSGKVTGNDMIRLSRAQILWGMYYQKNVDYVYVLWEDLVIPKQKYVRRSTGEKTDYALEASPVSKNADNEDDDDQDDDNANKEDNDGQDDDNEHTKSDNDGDEFVHPKLSTFDEEE</sequence>
<dbReference type="AlphaFoldDB" id="A0A699GVG4"/>
<evidence type="ECO:0000259" key="5">
    <source>
        <dbReference type="Pfam" id="PF13976"/>
    </source>
</evidence>
<evidence type="ECO:0000256" key="3">
    <source>
        <dbReference type="SAM" id="MobiDB-lite"/>
    </source>
</evidence>
<dbReference type="InterPro" id="IPR025724">
    <property type="entry name" value="GAG-pre-integrase_dom"/>
</dbReference>
<feature type="region of interest" description="Disordered" evidence="3">
    <location>
        <begin position="882"/>
        <end position="942"/>
    </location>
</feature>